<keyword evidence="5" id="KW-1185">Reference proteome</keyword>
<keyword evidence="3" id="KW-0131">Cell cycle</keyword>
<evidence type="ECO:0000313" key="4">
    <source>
        <dbReference type="EMBL" id="GAQ26141.1"/>
    </source>
</evidence>
<keyword evidence="3" id="KW-0963">Cytoplasm</keyword>
<dbReference type="Gene3D" id="6.10.250.2410">
    <property type="match status" value="1"/>
</dbReference>
<comment type="function">
    <text evidence="3">Participates in chromosomal partition during cell division. May act via the formation of a condensin-like complex containing Smc and ScpB that pull DNA away from mid-cell into both cell halves.</text>
</comment>
<dbReference type="GO" id="GO:0005737">
    <property type="term" value="C:cytoplasm"/>
    <property type="evidence" value="ECO:0007669"/>
    <property type="project" value="UniProtKB-SubCell"/>
</dbReference>
<organism evidence="4">
    <name type="scientific">Tepidanaerobacter syntrophicus</name>
    <dbReference type="NCBI Taxonomy" id="224999"/>
    <lineage>
        <taxon>Bacteria</taxon>
        <taxon>Bacillati</taxon>
        <taxon>Bacillota</taxon>
        <taxon>Clostridia</taxon>
        <taxon>Thermosediminibacterales</taxon>
        <taxon>Tepidanaerobacteraceae</taxon>
        <taxon>Tepidanaerobacter</taxon>
    </lineage>
</organism>
<dbReference type="HAMAP" id="MF_01805">
    <property type="entry name" value="ScpA"/>
    <property type="match status" value="1"/>
</dbReference>
<sequence length="255" mass="29618">MALNVKTEVFEGPFDVLFHLIEKNRIDIYDIPIADLTEQYLEFIKDMDRDKLDSASEFLVMAATLLSIKSKMILPLQTQNKGIDAISADEAAESADPREDLVNRLVEYKQFKEISAALKSAEKEQRLVMKKSPEDLSPIFKDNFSMPDISLNELKSKFLLVAQKNKRGEEKITRISKDPLPVSRKISEIYRILKRVKSRIYFDASFYKNAAKTEIVVTFLAILELVRMNRILAIQNRQFDKVVVRYREDKTNEYR</sequence>
<keyword evidence="1 3" id="KW-0159">Chromosome partition</keyword>
<comment type="subcellular location">
    <subcellularLocation>
        <location evidence="3">Cytoplasm</location>
    </subcellularLocation>
    <text evidence="3">Associated with two foci at the outer edges of the nucleoid region in young cells, and at four foci within both cell halves in older cells.</text>
</comment>
<dbReference type="STRING" id="224999.GCA_001485475_02180"/>
<dbReference type="Proteomes" id="UP000062160">
    <property type="component" value="Unassembled WGS sequence"/>
</dbReference>
<comment type="similarity">
    <text evidence="3">Belongs to the ScpA family.</text>
</comment>
<dbReference type="PANTHER" id="PTHR33969:SF2">
    <property type="entry name" value="SEGREGATION AND CONDENSATION PROTEIN A"/>
    <property type="match status" value="1"/>
</dbReference>
<evidence type="ECO:0000256" key="3">
    <source>
        <dbReference type="HAMAP-Rule" id="MF_01805"/>
    </source>
</evidence>
<dbReference type="RefSeq" id="WP_059033955.1">
    <property type="nucleotide sequence ID" value="NZ_BSDN01000004.1"/>
</dbReference>
<dbReference type="GO" id="GO:0006260">
    <property type="term" value="P:DNA replication"/>
    <property type="evidence" value="ECO:0007669"/>
    <property type="project" value="UniProtKB-UniRule"/>
</dbReference>
<evidence type="ECO:0000256" key="1">
    <source>
        <dbReference type="ARBA" id="ARBA00022829"/>
    </source>
</evidence>
<reference evidence="4" key="1">
    <citation type="journal article" date="2016" name="Genome Announc.">
        <title>Draft Genome Sequence of the Syntrophic Lactate-Degrading Bacterium Tepidanaerobacter syntrophicus JLT.</title>
        <authorList>
            <person name="Matsuura N."/>
            <person name="Ohashi A."/>
            <person name="Tourlousse D.M."/>
            <person name="Sekiguchi Y."/>
        </authorList>
    </citation>
    <scope>NUCLEOTIDE SEQUENCE [LARGE SCALE GENOMIC DNA]</scope>
    <source>
        <strain evidence="4">JL</strain>
    </source>
</reference>
<gene>
    <name evidence="3" type="primary">scpA</name>
    <name evidence="4" type="ORF">TSYNT_9400</name>
</gene>
<comment type="subunit">
    <text evidence="3">Component of a cohesin-like complex composed of ScpA, ScpB and the Smc homodimer, in which ScpA and ScpB bind to the head domain of Smc. The presence of the three proteins is required for the association of the complex with DNA.</text>
</comment>
<dbReference type="GO" id="GO:0051301">
    <property type="term" value="P:cell division"/>
    <property type="evidence" value="ECO:0007669"/>
    <property type="project" value="UniProtKB-KW"/>
</dbReference>
<protein>
    <recommendedName>
        <fullName evidence="2 3">Segregation and condensation protein A</fullName>
    </recommendedName>
</protein>
<dbReference type="OrthoDB" id="9811016at2"/>
<name>A0A0U9HHE6_9FIRM</name>
<evidence type="ECO:0000313" key="5">
    <source>
        <dbReference type="Proteomes" id="UP000062160"/>
    </source>
</evidence>
<dbReference type="EMBL" id="DF977003">
    <property type="protein sequence ID" value="GAQ26141.1"/>
    <property type="molecule type" value="Genomic_DNA"/>
</dbReference>
<dbReference type="GO" id="GO:0007059">
    <property type="term" value="P:chromosome segregation"/>
    <property type="evidence" value="ECO:0007669"/>
    <property type="project" value="UniProtKB-UniRule"/>
</dbReference>
<evidence type="ECO:0000256" key="2">
    <source>
        <dbReference type="ARBA" id="ARBA00044777"/>
    </source>
</evidence>
<proteinExistence type="inferred from homology"/>
<accession>A0A0U9HHE6</accession>
<dbReference type="Pfam" id="PF02616">
    <property type="entry name" value="SMC_ScpA"/>
    <property type="match status" value="1"/>
</dbReference>
<dbReference type="PANTHER" id="PTHR33969">
    <property type="entry name" value="SEGREGATION AND CONDENSATION PROTEIN A"/>
    <property type="match status" value="1"/>
</dbReference>
<dbReference type="InterPro" id="IPR003768">
    <property type="entry name" value="ScpA"/>
</dbReference>
<dbReference type="AlphaFoldDB" id="A0A0U9HHE6"/>
<keyword evidence="3" id="KW-0132">Cell division</keyword>